<feature type="domain" description="Multidrug resistance protein MdtA-like barrel-sandwich hybrid" evidence="6">
    <location>
        <begin position="68"/>
        <end position="204"/>
    </location>
</feature>
<evidence type="ECO:0000256" key="3">
    <source>
        <dbReference type="SAM" id="Coils"/>
    </source>
</evidence>
<keyword evidence="10" id="KW-1185">Reference proteome</keyword>
<sequence>MSLQRTLKLFTAIASIAVLSACSQGQAESEGAQQAQQPPAPSVTVAKVLHERLTEWDEFTGRLEAPESVELRPRVSGYIERVAFEEGAIVQAGDPLFYIDSRSFNTEVKRLKAELTEAQSQLKLADIAYNRTKRLTSQNALSKEDYDNRFAELQQARAHVQSVEAALELAQLNLSYTQVEAPITGRVSRADVTKGNYVAAGQTILTTLVSTEKVYAYFDADENTYLKYTKLAQEGTRADDREAQNPVFMALSNESEYPHQGFIDFVDNRINPATGTIRGRAVFENSQGTFTPGLFARLQLIGSASYQGILIDDKAIGTDLNNKFVLVLDQSNTVQYRPVTLGEKVNGLRIIADGLNPGERIVIKGLQRVRPGTPVNPQEAEMATPEQLATLQRVQAKVDRVLLANETKKSSEQLLTARVQSSLNDQKATNEGHL</sequence>
<feature type="coiled-coil region" evidence="3">
    <location>
        <begin position="101"/>
        <end position="128"/>
    </location>
</feature>
<evidence type="ECO:0000259" key="5">
    <source>
        <dbReference type="Pfam" id="PF25876"/>
    </source>
</evidence>
<feature type="domain" description="Multidrug resistance protein MdtA-like C-terminal permuted SH3" evidence="8">
    <location>
        <begin position="309"/>
        <end position="368"/>
    </location>
</feature>
<accession>A0ABV7HCN6</accession>
<dbReference type="InterPro" id="IPR058624">
    <property type="entry name" value="MdtA-like_HH"/>
</dbReference>
<dbReference type="PROSITE" id="PS51257">
    <property type="entry name" value="PROKAR_LIPOPROTEIN"/>
    <property type="match status" value="1"/>
</dbReference>
<dbReference type="Gene3D" id="2.40.30.170">
    <property type="match status" value="1"/>
</dbReference>
<organism evidence="9 10">
    <name type="scientific">Litoribrevibacter euphylliae</name>
    <dbReference type="NCBI Taxonomy" id="1834034"/>
    <lineage>
        <taxon>Bacteria</taxon>
        <taxon>Pseudomonadati</taxon>
        <taxon>Pseudomonadota</taxon>
        <taxon>Gammaproteobacteria</taxon>
        <taxon>Oceanospirillales</taxon>
        <taxon>Oceanospirillaceae</taxon>
        <taxon>Litoribrevibacter</taxon>
    </lineage>
</organism>
<dbReference type="InterPro" id="IPR058626">
    <property type="entry name" value="MdtA-like_b-barrel"/>
</dbReference>
<comment type="subcellular location">
    <subcellularLocation>
        <location evidence="1">Cell inner membrane</location>
        <topology evidence="1">Lipid-anchor</topology>
    </subcellularLocation>
</comment>
<dbReference type="SUPFAM" id="SSF111369">
    <property type="entry name" value="HlyD-like secretion proteins"/>
    <property type="match status" value="1"/>
</dbReference>
<evidence type="ECO:0000313" key="9">
    <source>
        <dbReference type="EMBL" id="MFC3150396.1"/>
    </source>
</evidence>
<evidence type="ECO:0000259" key="6">
    <source>
        <dbReference type="Pfam" id="PF25917"/>
    </source>
</evidence>
<dbReference type="RefSeq" id="WP_386717126.1">
    <property type="nucleotide sequence ID" value="NZ_JBHRSZ010000002.1"/>
</dbReference>
<dbReference type="InterPro" id="IPR058627">
    <property type="entry name" value="MdtA-like_C"/>
</dbReference>
<dbReference type="Pfam" id="PF25876">
    <property type="entry name" value="HH_MFP_RND"/>
    <property type="match status" value="1"/>
</dbReference>
<keyword evidence="3" id="KW-0175">Coiled coil</keyword>
<feature type="signal peptide" evidence="4">
    <location>
        <begin position="1"/>
        <end position="27"/>
    </location>
</feature>
<evidence type="ECO:0000256" key="1">
    <source>
        <dbReference type="ARBA" id="ARBA00004519"/>
    </source>
</evidence>
<dbReference type="Gene3D" id="2.40.420.20">
    <property type="match status" value="1"/>
</dbReference>
<proteinExistence type="inferred from homology"/>
<dbReference type="Proteomes" id="UP001595476">
    <property type="component" value="Unassembled WGS sequence"/>
</dbReference>
<evidence type="ECO:0000256" key="2">
    <source>
        <dbReference type="ARBA" id="ARBA00009477"/>
    </source>
</evidence>
<comment type="caution">
    <text evidence="9">The sequence shown here is derived from an EMBL/GenBank/DDBJ whole genome shotgun (WGS) entry which is preliminary data.</text>
</comment>
<name>A0ABV7HCN6_9GAMM</name>
<dbReference type="Pfam" id="PF25917">
    <property type="entry name" value="BSH_RND"/>
    <property type="match status" value="1"/>
</dbReference>
<evidence type="ECO:0000256" key="4">
    <source>
        <dbReference type="SAM" id="SignalP"/>
    </source>
</evidence>
<feature type="chain" id="PRO_5045849495" evidence="4">
    <location>
        <begin position="28"/>
        <end position="434"/>
    </location>
</feature>
<dbReference type="InterPro" id="IPR058625">
    <property type="entry name" value="MdtA-like_BSH"/>
</dbReference>
<evidence type="ECO:0000259" key="8">
    <source>
        <dbReference type="Pfam" id="PF25967"/>
    </source>
</evidence>
<dbReference type="PANTHER" id="PTHR30158">
    <property type="entry name" value="ACRA/E-RELATED COMPONENT OF DRUG EFFLUX TRANSPORTER"/>
    <property type="match status" value="1"/>
</dbReference>
<dbReference type="Pfam" id="PF25967">
    <property type="entry name" value="RND-MFP_C"/>
    <property type="match status" value="1"/>
</dbReference>
<gene>
    <name evidence="9" type="ORF">ACFOEK_05105</name>
</gene>
<keyword evidence="4" id="KW-0732">Signal</keyword>
<evidence type="ECO:0000259" key="7">
    <source>
        <dbReference type="Pfam" id="PF25944"/>
    </source>
</evidence>
<dbReference type="Gene3D" id="2.40.50.100">
    <property type="match status" value="1"/>
</dbReference>
<protein>
    <submittedName>
        <fullName evidence="9">Efflux RND transporter periplasmic adaptor subunit</fullName>
    </submittedName>
</protein>
<evidence type="ECO:0000313" key="10">
    <source>
        <dbReference type="Proteomes" id="UP001595476"/>
    </source>
</evidence>
<dbReference type="Gene3D" id="1.10.287.470">
    <property type="entry name" value="Helix hairpin bin"/>
    <property type="match status" value="1"/>
</dbReference>
<reference evidence="10" key="1">
    <citation type="journal article" date="2019" name="Int. J. Syst. Evol. Microbiol.">
        <title>The Global Catalogue of Microorganisms (GCM) 10K type strain sequencing project: providing services to taxonomists for standard genome sequencing and annotation.</title>
        <authorList>
            <consortium name="The Broad Institute Genomics Platform"/>
            <consortium name="The Broad Institute Genome Sequencing Center for Infectious Disease"/>
            <person name="Wu L."/>
            <person name="Ma J."/>
        </authorList>
    </citation>
    <scope>NUCLEOTIDE SEQUENCE [LARGE SCALE GENOMIC DNA]</scope>
    <source>
        <strain evidence="10">KCTC 52438</strain>
    </source>
</reference>
<dbReference type="Pfam" id="PF25944">
    <property type="entry name" value="Beta-barrel_RND"/>
    <property type="match status" value="1"/>
</dbReference>
<feature type="domain" description="Multidrug resistance protein MdtA-like beta-barrel" evidence="7">
    <location>
        <begin position="244"/>
        <end position="299"/>
    </location>
</feature>
<feature type="domain" description="Multidrug resistance protein MdtA-like alpha-helical hairpin" evidence="5">
    <location>
        <begin position="109"/>
        <end position="177"/>
    </location>
</feature>
<dbReference type="InterPro" id="IPR006143">
    <property type="entry name" value="RND_pump_MFP"/>
</dbReference>
<dbReference type="NCBIfam" id="TIGR01730">
    <property type="entry name" value="RND_mfp"/>
    <property type="match status" value="1"/>
</dbReference>
<dbReference type="EMBL" id="JBHRSZ010000002">
    <property type="protein sequence ID" value="MFC3150396.1"/>
    <property type="molecule type" value="Genomic_DNA"/>
</dbReference>
<dbReference type="PANTHER" id="PTHR30158:SF26">
    <property type="entry name" value="RESISTANCE-NODULATION-CELL DIVISION (RND) MULTIDRUG EFFLUX MEMBRANE FUSION PROTEIN MEXE"/>
    <property type="match status" value="1"/>
</dbReference>
<comment type="similarity">
    <text evidence="2">Belongs to the membrane fusion protein (MFP) (TC 8.A.1) family.</text>
</comment>